<feature type="region of interest" description="Disordered" evidence="1">
    <location>
        <begin position="1"/>
        <end position="48"/>
    </location>
</feature>
<keyword evidence="3" id="KW-1185">Reference proteome</keyword>
<dbReference type="InterPro" id="IPR036979">
    <property type="entry name" value="CM_dom_sf"/>
</dbReference>
<organism evidence="2 3">
    <name type="scientific">Streptantibioticus silvisoli</name>
    <dbReference type="NCBI Taxonomy" id="2705255"/>
    <lineage>
        <taxon>Bacteria</taxon>
        <taxon>Bacillati</taxon>
        <taxon>Actinomycetota</taxon>
        <taxon>Actinomycetes</taxon>
        <taxon>Kitasatosporales</taxon>
        <taxon>Streptomycetaceae</taxon>
        <taxon>Streptantibioticus</taxon>
    </lineage>
</organism>
<evidence type="ECO:0000256" key="1">
    <source>
        <dbReference type="SAM" id="MobiDB-lite"/>
    </source>
</evidence>
<name>A0ABT6W624_9ACTN</name>
<dbReference type="InterPro" id="IPR036263">
    <property type="entry name" value="Chorismate_II_sf"/>
</dbReference>
<dbReference type="EC" id="5.4.99.5" evidence="2"/>
<accession>A0ABT6W624</accession>
<dbReference type="NCBIfam" id="NF005894">
    <property type="entry name" value="PRK07857.1"/>
    <property type="match status" value="1"/>
</dbReference>
<dbReference type="SUPFAM" id="SSF48600">
    <property type="entry name" value="Chorismate mutase II"/>
    <property type="match status" value="1"/>
</dbReference>
<dbReference type="GO" id="GO:0004106">
    <property type="term" value="F:chorismate mutase activity"/>
    <property type="evidence" value="ECO:0007669"/>
    <property type="project" value="UniProtKB-EC"/>
</dbReference>
<evidence type="ECO:0000313" key="2">
    <source>
        <dbReference type="EMBL" id="MDI5966129.1"/>
    </source>
</evidence>
<sequence length="132" mass="13207">MTDMTPSTTPPAGTTTADSATPPAGPADPATPAGTATPAGPAAADTGARTDAAVGAVSADRSVIDDLDRRIIALVRERMAVSAGIQRARIASGGRRISLARETEVIGTYSGRLGRPGTALAMALLELGRGRV</sequence>
<evidence type="ECO:0000313" key="3">
    <source>
        <dbReference type="Proteomes" id="UP001156398"/>
    </source>
</evidence>
<dbReference type="EMBL" id="JAAGKO020000046">
    <property type="protein sequence ID" value="MDI5966129.1"/>
    <property type="molecule type" value="Genomic_DNA"/>
</dbReference>
<reference evidence="2 3" key="1">
    <citation type="submission" date="2023-05" db="EMBL/GenBank/DDBJ databases">
        <title>Streptantibioticus silvisoli sp. nov., acidotolerant actinomycetes 1 from pine litter.</title>
        <authorList>
            <person name="Swiecimska M."/>
            <person name="Golinska P."/>
            <person name="Sangal V."/>
            <person name="Wachnowicz B."/>
            <person name="Goodfellow M."/>
        </authorList>
    </citation>
    <scope>NUCLEOTIDE SEQUENCE [LARGE SCALE GENOMIC DNA]</scope>
    <source>
        <strain evidence="2 3">SL54</strain>
    </source>
</reference>
<proteinExistence type="predicted"/>
<dbReference type="Gene3D" id="1.20.59.10">
    <property type="entry name" value="Chorismate mutase"/>
    <property type="match status" value="1"/>
</dbReference>
<protein>
    <submittedName>
        <fullName evidence="2">Chorismate mutase</fullName>
        <ecNumber evidence="2">5.4.99.5</ecNumber>
    </submittedName>
</protein>
<dbReference type="InterPro" id="IPR010958">
    <property type="entry name" value="Chorismate_mutase_highGC-bac"/>
</dbReference>
<dbReference type="Proteomes" id="UP001156398">
    <property type="component" value="Unassembled WGS sequence"/>
</dbReference>
<gene>
    <name evidence="2" type="ORF">POF43_025935</name>
</gene>
<dbReference type="NCBIfam" id="TIGR01808">
    <property type="entry name" value="CM_M_hiGC-arch"/>
    <property type="match status" value="1"/>
</dbReference>
<comment type="caution">
    <text evidence="2">The sequence shown here is derived from an EMBL/GenBank/DDBJ whole genome shotgun (WGS) entry which is preliminary data.</text>
</comment>
<keyword evidence="2" id="KW-0413">Isomerase</keyword>